<protein>
    <submittedName>
        <fullName evidence="6">FAD-linked oxidase</fullName>
    </submittedName>
</protein>
<dbReference type="AlphaFoldDB" id="A0A511AFT8"/>
<dbReference type="InterPro" id="IPR016166">
    <property type="entry name" value="FAD-bd_PCMH"/>
</dbReference>
<dbReference type="Pfam" id="PF02913">
    <property type="entry name" value="FAD-oxidase_C"/>
    <property type="match status" value="1"/>
</dbReference>
<proteinExistence type="predicted"/>
<dbReference type="InterPro" id="IPR004113">
    <property type="entry name" value="FAD-bd_oxidored_4_C"/>
</dbReference>
<accession>A0A511AFT8</accession>
<dbReference type="SUPFAM" id="SSF56176">
    <property type="entry name" value="FAD-binding/transporter-associated domain-like"/>
    <property type="match status" value="1"/>
</dbReference>
<dbReference type="Proteomes" id="UP000321225">
    <property type="component" value="Unassembled WGS sequence"/>
</dbReference>
<keyword evidence="3" id="KW-0274">FAD</keyword>
<comment type="caution">
    <text evidence="6">The sequence shown here is derived from an EMBL/GenBank/DDBJ whole genome shotgun (WGS) entry which is preliminary data.</text>
</comment>
<keyword evidence="7" id="KW-1185">Reference proteome</keyword>
<dbReference type="EMBL" id="BJUW01000009">
    <property type="protein sequence ID" value="GEK87018.1"/>
    <property type="molecule type" value="Genomic_DNA"/>
</dbReference>
<dbReference type="Gene3D" id="3.30.70.2740">
    <property type="match status" value="1"/>
</dbReference>
<evidence type="ECO:0000256" key="2">
    <source>
        <dbReference type="ARBA" id="ARBA00022630"/>
    </source>
</evidence>
<dbReference type="RefSeq" id="WP_229718063.1">
    <property type="nucleotide sequence ID" value="NZ_BJUW01000009.1"/>
</dbReference>
<evidence type="ECO:0000256" key="3">
    <source>
        <dbReference type="ARBA" id="ARBA00022827"/>
    </source>
</evidence>
<dbReference type="Gene3D" id="1.10.45.10">
    <property type="entry name" value="Vanillyl-alcohol Oxidase, Chain A, domain 4"/>
    <property type="match status" value="1"/>
</dbReference>
<dbReference type="InterPro" id="IPR006094">
    <property type="entry name" value="Oxid_FAD_bind_N"/>
</dbReference>
<dbReference type="PANTHER" id="PTHR42934:SF2">
    <property type="entry name" value="GLYCOLATE OXIDASE SUBUNIT GLCD"/>
    <property type="match status" value="1"/>
</dbReference>
<keyword evidence="2" id="KW-0285">Flavoprotein</keyword>
<dbReference type="InterPro" id="IPR016171">
    <property type="entry name" value="Vanillyl_alc_oxidase_C-sub2"/>
</dbReference>
<dbReference type="Pfam" id="PF01565">
    <property type="entry name" value="FAD_binding_4"/>
    <property type="match status" value="1"/>
</dbReference>
<reference evidence="6 7" key="1">
    <citation type="submission" date="2019-07" db="EMBL/GenBank/DDBJ databases">
        <title>Whole genome shotgun sequence of Microbacterium aerolatum NBRC 103071.</title>
        <authorList>
            <person name="Hosoyama A."/>
            <person name="Uohara A."/>
            <person name="Ohji S."/>
            <person name="Ichikawa N."/>
        </authorList>
    </citation>
    <scope>NUCLEOTIDE SEQUENCE [LARGE SCALE GENOMIC DNA]</scope>
    <source>
        <strain evidence="6 7">NBRC 103071</strain>
    </source>
</reference>
<dbReference type="InterPro" id="IPR016164">
    <property type="entry name" value="FAD-linked_Oxase-like_C"/>
</dbReference>
<dbReference type="GO" id="GO:0071949">
    <property type="term" value="F:FAD binding"/>
    <property type="evidence" value="ECO:0007669"/>
    <property type="project" value="InterPro"/>
</dbReference>
<dbReference type="InterPro" id="IPR036318">
    <property type="entry name" value="FAD-bd_PCMH-like_sf"/>
</dbReference>
<name>A0A511AFT8_9MICO</name>
<dbReference type="GO" id="GO:0016491">
    <property type="term" value="F:oxidoreductase activity"/>
    <property type="evidence" value="ECO:0007669"/>
    <property type="project" value="UniProtKB-KW"/>
</dbReference>
<gene>
    <name evidence="6" type="ORF">MAE01_21940</name>
</gene>
<feature type="domain" description="FAD-binding PCMH-type" evidence="5">
    <location>
        <begin position="34"/>
        <end position="213"/>
    </location>
</feature>
<evidence type="ECO:0000313" key="7">
    <source>
        <dbReference type="Proteomes" id="UP000321225"/>
    </source>
</evidence>
<evidence type="ECO:0000259" key="5">
    <source>
        <dbReference type="PROSITE" id="PS51387"/>
    </source>
</evidence>
<dbReference type="Gene3D" id="3.30.465.10">
    <property type="match status" value="1"/>
</dbReference>
<keyword evidence="4" id="KW-0560">Oxidoreductase</keyword>
<dbReference type="InterPro" id="IPR051914">
    <property type="entry name" value="FAD-linked_OxidoTrans_Type4"/>
</dbReference>
<organism evidence="6 7">
    <name type="scientific">Microbacterium aerolatum</name>
    <dbReference type="NCBI Taxonomy" id="153731"/>
    <lineage>
        <taxon>Bacteria</taxon>
        <taxon>Bacillati</taxon>
        <taxon>Actinomycetota</taxon>
        <taxon>Actinomycetes</taxon>
        <taxon>Micrococcales</taxon>
        <taxon>Microbacteriaceae</taxon>
        <taxon>Microbacterium</taxon>
    </lineage>
</organism>
<sequence>MTVAAVLRDALGDIVDVTEDALEAARADSSGHRSPGRPLAVVHARTVAEVQQVMRIATETRTPVVVRGAGTGLAGGANAGPGEIVLSTTQMNRVLEVRQDDLIAVVEPGILNAELNALLAGEGLWWPPDPASRDISTVGGNIATGAGGLLCAKYGVVRDAVLGVDLVLADGRLLHLGHRSVKGVTGLDLTSLVIGSEGTLGVVVGATLKLRRLVEGEICTLTALFPTVRAAAAGSAAVTASGAQPAIMELIDATCLAAVHAHLALPAPDAGTSQLTIQTDGPAAAAEADRIAATLGAVGGRVTLTQDRAEGERLLAIRRAMHGAMAALGTTLIEDVSVPRSALPAMFDEISRIEAAYGLTIPTVAHAGDGNLHPNFIFEGAEVPERIWAAADELFRAAIRLGGTLTGEHGIGMLKSRWLAEELGDDQWELQRQIKAVFDPLGILNQGKVFARA</sequence>
<evidence type="ECO:0000313" key="6">
    <source>
        <dbReference type="EMBL" id="GEK87018.1"/>
    </source>
</evidence>
<dbReference type="PANTHER" id="PTHR42934">
    <property type="entry name" value="GLYCOLATE OXIDASE SUBUNIT GLCD"/>
    <property type="match status" value="1"/>
</dbReference>
<dbReference type="FunFam" id="1.10.45.10:FF:000001">
    <property type="entry name" value="D-lactate dehydrogenase mitochondrial"/>
    <property type="match status" value="1"/>
</dbReference>
<dbReference type="SUPFAM" id="SSF55103">
    <property type="entry name" value="FAD-linked oxidases, C-terminal domain"/>
    <property type="match status" value="1"/>
</dbReference>
<dbReference type="PROSITE" id="PS51387">
    <property type="entry name" value="FAD_PCMH"/>
    <property type="match status" value="1"/>
</dbReference>
<evidence type="ECO:0000256" key="1">
    <source>
        <dbReference type="ARBA" id="ARBA00001974"/>
    </source>
</evidence>
<evidence type="ECO:0000256" key="4">
    <source>
        <dbReference type="ARBA" id="ARBA00023002"/>
    </source>
</evidence>
<dbReference type="InterPro" id="IPR016169">
    <property type="entry name" value="FAD-bd_PCMH_sub2"/>
</dbReference>
<comment type="cofactor">
    <cofactor evidence="1">
        <name>FAD</name>
        <dbReference type="ChEBI" id="CHEBI:57692"/>
    </cofactor>
</comment>